<feature type="compositionally biased region" description="Basic and acidic residues" evidence="2">
    <location>
        <begin position="325"/>
        <end position="351"/>
    </location>
</feature>
<dbReference type="Proteomes" id="UP001328107">
    <property type="component" value="Unassembled WGS sequence"/>
</dbReference>
<proteinExistence type="predicted"/>
<feature type="compositionally biased region" description="Acidic residues" evidence="2">
    <location>
        <begin position="426"/>
        <end position="435"/>
    </location>
</feature>
<reference evidence="4" key="1">
    <citation type="submission" date="2022-10" db="EMBL/GenBank/DDBJ databases">
        <title>Genome assembly of Pristionchus species.</title>
        <authorList>
            <person name="Yoshida K."/>
            <person name="Sommer R.J."/>
        </authorList>
    </citation>
    <scope>NUCLEOTIDE SEQUENCE [LARGE SCALE GENOMIC DNA]</scope>
    <source>
        <strain evidence="4">RS5460</strain>
    </source>
</reference>
<gene>
    <name evidence="3" type="ORF">PMAYCL1PPCAC_06759</name>
</gene>
<organism evidence="3 4">
    <name type="scientific">Pristionchus mayeri</name>
    <dbReference type="NCBI Taxonomy" id="1317129"/>
    <lineage>
        <taxon>Eukaryota</taxon>
        <taxon>Metazoa</taxon>
        <taxon>Ecdysozoa</taxon>
        <taxon>Nematoda</taxon>
        <taxon>Chromadorea</taxon>
        <taxon>Rhabditida</taxon>
        <taxon>Rhabditina</taxon>
        <taxon>Diplogasteromorpha</taxon>
        <taxon>Diplogasteroidea</taxon>
        <taxon>Neodiplogasteridae</taxon>
        <taxon>Pristionchus</taxon>
    </lineage>
</organism>
<feature type="region of interest" description="Disordered" evidence="2">
    <location>
        <begin position="398"/>
        <end position="435"/>
    </location>
</feature>
<evidence type="ECO:0000256" key="1">
    <source>
        <dbReference type="SAM" id="Coils"/>
    </source>
</evidence>
<dbReference type="EMBL" id="BTRK01000002">
    <property type="protein sequence ID" value="GMR36564.1"/>
    <property type="molecule type" value="Genomic_DNA"/>
</dbReference>
<comment type="caution">
    <text evidence="3">The sequence shown here is derived from an EMBL/GenBank/DDBJ whole genome shotgun (WGS) entry which is preliminary data.</text>
</comment>
<keyword evidence="4" id="KW-1185">Reference proteome</keyword>
<evidence type="ECO:0000313" key="3">
    <source>
        <dbReference type="EMBL" id="GMR36564.1"/>
    </source>
</evidence>
<dbReference type="AlphaFoldDB" id="A0AAN4ZAU2"/>
<feature type="non-terminal residue" evidence="3">
    <location>
        <position position="1"/>
    </location>
</feature>
<feature type="coiled-coil region" evidence="1">
    <location>
        <begin position="261"/>
        <end position="296"/>
    </location>
</feature>
<keyword evidence="1" id="KW-0175">Coiled coil</keyword>
<name>A0AAN4ZAU2_9BILA</name>
<feature type="compositionally biased region" description="Basic and acidic residues" evidence="2">
    <location>
        <begin position="403"/>
        <end position="416"/>
    </location>
</feature>
<feature type="region of interest" description="Disordered" evidence="2">
    <location>
        <begin position="325"/>
        <end position="355"/>
    </location>
</feature>
<protein>
    <submittedName>
        <fullName evidence="3">Uncharacterized protein</fullName>
    </submittedName>
</protein>
<sequence length="435" mass="50925">FQCLKKRFPGPLTCFSTNLTEMTARECNDGLPITPSKQASSLQIGRVPRLMSPGVESSFVIPKPIINSFDWDASDSCMPVLERMIWNASPKKIKKGRNANLVWKWIRQCPGMPPVGRWMAEDESIQSSLLHYEGIHRHDVYERWAANSKERTRISRERRRERMGSPIDIHHHMSQVLMEHAGPSTEEYHQEQSDAESVNVVNGGADALPISSFSSNQEWTGLYDDAPPPLHPPEVFDEKHPSFDSVAVAALNRSRRAALRLTKMEKQQEDERRRHEMKEEREARLMKEAMEMVEEKKRRKAVDEGMKWKRARRAEYVRRRRAEKRMSMGEGEWEKHLERERDKRKEREKRKLATPGYLEKKRMRQTLKTRELRANLSLSEGRNVYYGGCREEEVYEDGVYEMEETHEKQNKDDHSPPKNGGLKQAEDEEVEVEKW</sequence>
<evidence type="ECO:0000256" key="2">
    <source>
        <dbReference type="SAM" id="MobiDB-lite"/>
    </source>
</evidence>
<evidence type="ECO:0000313" key="4">
    <source>
        <dbReference type="Proteomes" id="UP001328107"/>
    </source>
</evidence>
<accession>A0AAN4ZAU2</accession>